<sequence>MALYTVAVGGRRPWRNAALVNIGPYGSQEPMTMYAGGDGQRPPEKRYVACHRQGRLDPGGLPQKEHPLPEKMGGHSPLEQEDGGGSAGDGLPTWEGCPSHHEPPDVQDPGGSVPRVGWALEGITAATMGHLSHNISGTSGACSHRNVECTGHQGSQFGTEPQHGQSPTCQASKLASAQQEMGKTPATKAAPRGPGGIVESAATPSKVGKVHKKQGKSGKSSTAEETAIIPAAQETTAIIPAAQEATTIIPAAQEATTSSPLHRRPPTSSPLPRRPLPSSLLGQRGPPAQAPLGQRGPPAQAQLGQKGPLQAPLGQRGPPAQAPLGQRGPPAQFRLGQRGPPAAESLQRSPLPQAPLNRAPPLQAPLNRAQPLQAPLNRALPLQAPLNRAPPTQAPLAHERQEH</sequence>
<comment type="caution">
    <text evidence="2">The sequence shown here is derived from an EMBL/GenBank/DDBJ whole genome shotgun (WGS) entry which is preliminary data.</text>
</comment>
<evidence type="ECO:0000313" key="2">
    <source>
        <dbReference type="EMBL" id="KAJ1201544.1"/>
    </source>
</evidence>
<organism evidence="2 3">
    <name type="scientific">Pleurodeles waltl</name>
    <name type="common">Iberian ribbed newt</name>
    <dbReference type="NCBI Taxonomy" id="8319"/>
    <lineage>
        <taxon>Eukaryota</taxon>
        <taxon>Metazoa</taxon>
        <taxon>Chordata</taxon>
        <taxon>Craniata</taxon>
        <taxon>Vertebrata</taxon>
        <taxon>Euteleostomi</taxon>
        <taxon>Amphibia</taxon>
        <taxon>Batrachia</taxon>
        <taxon>Caudata</taxon>
        <taxon>Salamandroidea</taxon>
        <taxon>Salamandridae</taxon>
        <taxon>Pleurodelinae</taxon>
        <taxon>Pleurodeles</taxon>
    </lineage>
</organism>
<keyword evidence="3" id="KW-1185">Reference proteome</keyword>
<name>A0AAV7VIT1_PLEWA</name>
<proteinExistence type="predicted"/>
<dbReference type="AlphaFoldDB" id="A0AAV7VIT1"/>
<accession>A0AAV7VIT1</accession>
<dbReference type="Proteomes" id="UP001066276">
    <property type="component" value="Chromosome 2_1"/>
</dbReference>
<feature type="region of interest" description="Disordered" evidence="1">
    <location>
        <begin position="54"/>
        <end position="116"/>
    </location>
</feature>
<reference evidence="2" key="1">
    <citation type="journal article" date="2022" name="bioRxiv">
        <title>Sequencing and chromosome-scale assembly of the giantPleurodeles waltlgenome.</title>
        <authorList>
            <person name="Brown T."/>
            <person name="Elewa A."/>
            <person name="Iarovenko S."/>
            <person name="Subramanian E."/>
            <person name="Araus A.J."/>
            <person name="Petzold A."/>
            <person name="Susuki M."/>
            <person name="Suzuki K.-i.T."/>
            <person name="Hayashi T."/>
            <person name="Toyoda A."/>
            <person name="Oliveira C."/>
            <person name="Osipova E."/>
            <person name="Leigh N.D."/>
            <person name="Simon A."/>
            <person name="Yun M.H."/>
        </authorList>
    </citation>
    <scope>NUCLEOTIDE SEQUENCE</scope>
    <source>
        <strain evidence="2">20211129_DDA</strain>
        <tissue evidence="2">Liver</tissue>
    </source>
</reference>
<feature type="region of interest" description="Disordered" evidence="1">
    <location>
        <begin position="244"/>
        <end position="403"/>
    </location>
</feature>
<feature type="compositionally biased region" description="Basic and acidic residues" evidence="1">
    <location>
        <begin position="63"/>
        <end position="73"/>
    </location>
</feature>
<feature type="region of interest" description="Disordered" evidence="1">
    <location>
        <begin position="180"/>
        <end position="225"/>
    </location>
</feature>
<evidence type="ECO:0000256" key="1">
    <source>
        <dbReference type="SAM" id="MobiDB-lite"/>
    </source>
</evidence>
<dbReference type="EMBL" id="JANPWB010000003">
    <property type="protein sequence ID" value="KAJ1201544.1"/>
    <property type="molecule type" value="Genomic_DNA"/>
</dbReference>
<gene>
    <name evidence="2" type="ORF">NDU88_005352</name>
</gene>
<evidence type="ECO:0000313" key="3">
    <source>
        <dbReference type="Proteomes" id="UP001066276"/>
    </source>
</evidence>
<protein>
    <submittedName>
        <fullName evidence="2">Uncharacterized protein</fullName>
    </submittedName>
</protein>